<dbReference type="EMBL" id="MKIE01000001">
    <property type="protein sequence ID" value="OHW63172.1"/>
    <property type="molecule type" value="Genomic_DNA"/>
</dbReference>
<comment type="function">
    <text evidence="1">This protein catalyzes the committed step to the synthesis of the acidic phospholipids.</text>
</comment>
<dbReference type="UniPathway" id="UPA00084">
    <property type="reaction ID" value="UER00503"/>
</dbReference>
<dbReference type="Pfam" id="PF01066">
    <property type="entry name" value="CDP-OH_P_transf"/>
    <property type="match status" value="1"/>
</dbReference>
<dbReference type="GO" id="GO:0016020">
    <property type="term" value="C:membrane"/>
    <property type="evidence" value="ECO:0007669"/>
    <property type="project" value="UniProtKB-SubCell"/>
</dbReference>
<evidence type="ECO:0000256" key="14">
    <source>
        <dbReference type="ARBA" id="ARBA00023264"/>
    </source>
</evidence>
<keyword evidence="10 18" id="KW-1133">Transmembrane helix</keyword>
<reference evidence="19 20" key="1">
    <citation type="submission" date="2016-09" db="EMBL/GenBank/DDBJ databases">
        <title>Genome sequence of Eubacterium angustum.</title>
        <authorList>
            <person name="Poehlein A."/>
            <person name="Daniel R."/>
        </authorList>
    </citation>
    <scope>NUCLEOTIDE SEQUENCE [LARGE SCALE GENOMIC DNA]</scope>
    <source>
        <strain evidence="19 20">DSM 1989</strain>
    </source>
</reference>
<feature type="transmembrane region" description="Helical" evidence="18">
    <location>
        <begin position="7"/>
        <end position="25"/>
    </location>
</feature>
<evidence type="ECO:0000256" key="10">
    <source>
        <dbReference type="ARBA" id="ARBA00022989"/>
    </source>
</evidence>
<keyword evidence="20" id="KW-1185">Reference proteome</keyword>
<keyword evidence="14" id="KW-1208">Phospholipid metabolism</keyword>
<feature type="transmembrane region" description="Helical" evidence="18">
    <location>
        <begin position="68"/>
        <end position="87"/>
    </location>
</feature>
<evidence type="ECO:0000313" key="19">
    <source>
        <dbReference type="EMBL" id="OHW63172.1"/>
    </source>
</evidence>
<dbReference type="NCBIfam" id="TIGR00560">
    <property type="entry name" value="pgsA"/>
    <property type="match status" value="1"/>
</dbReference>
<evidence type="ECO:0000256" key="7">
    <source>
        <dbReference type="ARBA" id="ARBA00022516"/>
    </source>
</evidence>
<protein>
    <recommendedName>
        <fullName evidence="6 16">CDP-diacylglycerol--glycerol-3-phosphate 3-phosphatidyltransferase</fullName>
        <ecNumber evidence="5 16">2.7.8.5</ecNumber>
    </recommendedName>
</protein>
<comment type="catalytic activity">
    <reaction evidence="15">
        <text>a CDP-1,2-diacyl-sn-glycerol + sn-glycerol 3-phosphate = a 1,2-diacyl-sn-glycero-3-phospho-(1'-sn-glycero-3'-phosphate) + CMP + H(+)</text>
        <dbReference type="Rhea" id="RHEA:12593"/>
        <dbReference type="ChEBI" id="CHEBI:15378"/>
        <dbReference type="ChEBI" id="CHEBI:57597"/>
        <dbReference type="ChEBI" id="CHEBI:58332"/>
        <dbReference type="ChEBI" id="CHEBI:60110"/>
        <dbReference type="ChEBI" id="CHEBI:60377"/>
        <dbReference type="EC" id="2.7.8.5"/>
    </reaction>
</comment>
<evidence type="ECO:0000256" key="12">
    <source>
        <dbReference type="ARBA" id="ARBA00023136"/>
    </source>
</evidence>
<comment type="subcellular location">
    <subcellularLocation>
        <location evidence="2">Membrane</location>
        <topology evidence="2">Multi-pass membrane protein</topology>
    </subcellularLocation>
</comment>
<accession>A0A1S1V9A2</accession>
<dbReference type="PROSITE" id="PS00379">
    <property type="entry name" value="CDP_ALCOHOL_P_TRANSF"/>
    <property type="match status" value="1"/>
</dbReference>
<keyword evidence="13" id="KW-0594">Phospholipid biosynthesis</keyword>
<proteinExistence type="inferred from homology"/>
<dbReference type="GO" id="GO:0006655">
    <property type="term" value="P:phosphatidylglycerol biosynthetic process"/>
    <property type="evidence" value="ECO:0007669"/>
    <property type="project" value="UniProtKB-UniPathway"/>
</dbReference>
<evidence type="ECO:0000256" key="4">
    <source>
        <dbReference type="ARBA" id="ARBA00010441"/>
    </source>
</evidence>
<dbReference type="RefSeq" id="WP_071060472.1">
    <property type="nucleotide sequence ID" value="NZ_MKIE01000001.1"/>
</dbReference>
<feature type="transmembrane region" description="Helical" evidence="18">
    <location>
        <begin position="146"/>
        <end position="166"/>
    </location>
</feature>
<keyword evidence="8 17" id="KW-0808">Transferase</keyword>
<dbReference type="Proteomes" id="UP000180254">
    <property type="component" value="Unassembled WGS sequence"/>
</dbReference>
<comment type="similarity">
    <text evidence="4 17">Belongs to the CDP-alcohol phosphatidyltransferase class-I family.</text>
</comment>
<evidence type="ECO:0000256" key="6">
    <source>
        <dbReference type="ARBA" id="ARBA00014944"/>
    </source>
</evidence>
<dbReference type="AlphaFoldDB" id="A0A1S1V9A2"/>
<evidence type="ECO:0000256" key="2">
    <source>
        <dbReference type="ARBA" id="ARBA00004141"/>
    </source>
</evidence>
<dbReference type="InterPro" id="IPR048254">
    <property type="entry name" value="CDP_ALCOHOL_P_TRANSF_CS"/>
</dbReference>
<organism evidence="19 20">
    <name type="scientific">Andreesenia angusta</name>
    <dbReference type="NCBI Taxonomy" id="39480"/>
    <lineage>
        <taxon>Bacteria</taxon>
        <taxon>Bacillati</taxon>
        <taxon>Bacillota</taxon>
        <taxon>Tissierellia</taxon>
        <taxon>Tissierellales</taxon>
        <taxon>Gottschalkiaceae</taxon>
        <taxon>Andreesenia</taxon>
    </lineage>
</organism>
<gene>
    <name evidence="19" type="primary">pgsA_1</name>
    <name evidence="19" type="ORF">EUAN_00360</name>
</gene>
<evidence type="ECO:0000256" key="5">
    <source>
        <dbReference type="ARBA" id="ARBA00013170"/>
    </source>
</evidence>
<dbReference type="PIRSF" id="PIRSF000847">
    <property type="entry name" value="Phos_ph_gly_syn"/>
    <property type="match status" value="1"/>
</dbReference>
<name>A0A1S1V9A2_9FIRM</name>
<comment type="pathway">
    <text evidence="3">Phospholipid metabolism; phosphatidylglycerol biosynthesis; phosphatidylglycerol from CDP-diacylglycerol: step 1/2.</text>
</comment>
<evidence type="ECO:0000256" key="13">
    <source>
        <dbReference type="ARBA" id="ARBA00023209"/>
    </source>
</evidence>
<evidence type="ECO:0000256" key="3">
    <source>
        <dbReference type="ARBA" id="ARBA00005042"/>
    </source>
</evidence>
<dbReference type="PANTHER" id="PTHR14269">
    <property type="entry name" value="CDP-DIACYLGLYCEROL--GLYCEROL-3-PHOSPHATE 3-PHOSPHATIDYLTRANSFERASE-RELATED"/>
    <property type="match status" value="1"/>
</dbReference>
<dbReference type="InterPro" id="IPR050324">
    <property type="entry name" value="CDP-alcohol_PTase-I"/>
</dbReference>
<evidence type="ECO:0000256" key="8">
    <source>
        <dbReference type="ARBA" id="ARBA00022679"/>
    </source>
</evidence>
<evidence type="ECO:0000256" key="9">
    <source>
        <dbReference type="ARBA" id="ARBA00022692"/>
    </source>
</evidence>
<keyword evidence="7" id="KW-0444">Lipid biosynthesis</keyword>
<evidence type="ECO:0000256" key="16">
    <source>
        <dbReference type="NCBIfam" id="TIGR00560"/>
    </source>
</evidence>
<evidence type="ECO:0000256" key="1">
    <source>
        <dbReference type="ARBA" id="ARBA00003973"/>
    </source>
</evidence>
<comment type="caution">
    <text evidence="19">The sequence shown here is derived from an EMBL/GenBank/DDBJ whole genome shotgun (WGS) entry which is preliminary data.</text>
</comment>
<dbReference type="STRING" id="39480.EUAN_00360"/>
<dbReference type="InterPro" id="IPR000462">
    <property type="entry name" value="CDP-OH_P_trans"/>
</dbReference>
<evidence type="ECO:0000256" key="15">
    <source>
        <dbReference type="ARBA" id="ARBA00048586"/>
    </source>
</evidence>
<dbReference type="OrthoDB" id="9796672at2"/>
<feature type="transmembrane region" description="Helical" evidence="18">
    <location>
        <begin position="123"/>
        <end position="140"/>
    </location>
</feature>
<keyword evidence="9 18" id="KW-0812">Transmembrane</keyword>
<evidence type="ECO:0000256" key="18">
    <source>
        <dbReference type="SAM" id="Phobius"/>
    </source>
</evidence>
<evidence type="ECO:0000256" key="17">
    <source>
        <dbReference type="RuleBase" id="RU003750"/>
    </source>
</evidence>
<keyword evidence="12 18" id="KW-0472">Membrane</keyword>
<dbReference type="InterPro" id="IPR004570">
    <property type="entry name" value="Phosphatidylglycerol_P_synth"/>
</dbReference>
<evidence type="ECO:0000313" key="20">
    <source>
        <dbReference type="Proteomes" id="UP000180254"/>
    </source>
</evidence>
<evidence type="ECO:0000256" key="11">
    <source>
        <dbReference type="ARBA" id="ARBA00023098"/>
    </source>
</evidence>
<keyword evidence="11" id="KW-0443">Lipid metabolism</keyword>
<dbReference type="Gene3D" id="1.20.120.1760">
    <property type="match status" value="1"/>
</dbReference>
<dbReference type="PANTHER" id="PTHR14269:SF62">
    <property type="entry name" value="CDP-DIACYLGLYCEROL--GLYCEROL-3-PHOSPHATE 3-PHOSPHATIDYLTRANSFERASE 1, CHLOROPLASTIC"/>
    <property type="match status" value="1"/>
</dbReference>
<dbReference type="EC" id="2.7.8.5" evidence="5 16"/>
<sequence>MNIPNMLTTARFFLIPVYIWVFFSPNIEKNLLLSTLVFIVAGITDLLDGHIARKYDMVTEWGTVLDPLADKLMQITVVVCLTIGGYIPVWLPAVVIVKEGLMILGGLVLYFRGEKVVVPANRYGKLATVVFYLGIFLISLELGRGVNLFAATTIIVFMTMAFLNYYRMFREIHREIK</sequence>
<dbReference type="InterPro" id="IPR043130">
    <property type="entry name" value="CDP-OH_PTrfase_TM_dom"/>
</dbReference>
<dbReference type="GO" id="GO:0008444">
    <property type="term" value="F:CDP-diacylglycerol-glycerol-3-phosphate 3-phosphatidyltransferase activity"/>
    <property type="evidence" value="ECO:0007669"/>
    <property type="project" value="UniProtKB-UniRule"/>
</dbReference>